<dbReference type="Gene3D" id="1.10.10.1870">
    <property type="entry name" value="ShTK domain-like"/>
    <property type="match status" value="1"/>
</dbReference>
<dbReference type="SMART" id="SM00254">
    <property type="entry name" value="ShKT"/>
    <property type="match status" value="2"/>
</dbReference>
<organism evidence="5">
    <name type="scientific">Oulactis sp.</name>
    <name type="common">Sea anemone</name>
    <dbReference type="NCBI Taxonomy" id="2093647"/>
    <lineage>
        <taxon>Eukaryota</taxon>
        <taxon>Metazoa</taxon>
        <taxon>Cnidaria</taxon>
        <taxon>Anthozoa</taxon>
        <taxon>Hexacorallia</taxon>
        <taxon>Actiniaria</taxon>
        <taxon>Actiniidae</taxon>
        <taxon>Oulactis</taxon>
    </lineage>
</organism>
<dbReference type="Gene3D" id="1.10.10.1940">
    <property type="match status" value="1"/>
</dbReference>
<name>A0A4U8YUH1_OULSP</name>
<evidence type="ECO:0000256" key="3">
    <source>
        <dbReference type="SAM" id="SignalP"/>
    </source>
</evidence>
<evidence type="ECO:0000313" key="5">
    <source>
        <dbReference type="EMBL" id="VFU02993.1"/>
    </source>
</evidence>
<dbReference type="Pfam" id="PF01549">
    <property type="entry name" value="ShK"/>
    <property type="match status" value="2"/>
</dbReference>
<comment type="caution">
    <text evidence="2">Lacks conserved residue(s) required for the propagation of feature annotation.</text>
</comment>
<evidence type="ECO:0000259" key="4">
    <source>
        <dbReference type="PROSITE" id="PS51670"/>
    </source>
</evidence>
<dbReference type="AlphaFoldDB" id="A0A4U8YUH1"/>
<keyword evidence="1" id="KW-0800">Toxin</keyword>
<proteinExistence type="evidence at transcript level"/>
<evidence type="ECO:0000256" key="2">
    <source>
        <dbReference type="PROSITE-ProRule" id="PRU01005"/>
    </source>
</evidence>
<feature type="chain" id="PRO_5021035162" evidence="3">
    <location>
        <begin position="24"/>
        <end position="201"/>
    </location>
</feature>
<dbReference type="GO" id="GO:0090729">
    <property type="term" value="F:toxin activity"/>
    <property type="evidence" value="ECO:0007669"/>
    <property type="project" value="UniProtKB-KW"/>
</dbReference>
<reference evidence="5" key="1">
    <citation type="submission" date="2019-03" db="EMBL/GenBank/DDBJ databases">
        <authorList>
            <person name="Mitchell L M."/>
        </authorList>
    </citation>
    <scope>NUCLEOTIDE SEQUENCE</scope>
    <source>
        <tissue evidence="5">Tentacle</tissue>
    </source>
</reference>
<dbReference type="InterPro" id="IPR003582">
    <property type="entry name" value="ShKT_dom"/>
</dbReference>
<accession>A0A4U8YUH1</accession>
<dbReference type="PROSITE" id="PS51257">
    <property type="entry name" value="PROKAR_LIPOPROTEIN"/>
    <property type="match status" value="1"/>
</dbReference>
<evidence type="ECO:0000256" key="1">
    <source>
        <dbReference type="ARBA" id="ARBA00022656"/>
    </source>
</evidence>
<dbReference type="PROSITE" id="PS51670">
    <property type="entry name" value="SHKT"/>
    <property type="match status" value="1"/>
</dbReference>
<sequence length="201" mass="23342">MANFKEIIGILFVVLYIVATSCGEITKEVTAKEKEREALLEAMMYISETQSHSLHTRVKRGAKRHHRRQRPNWKDHPLYPLYPIDFEACEDAPRESKAGLCAKWEKSGYCKKRKYKWMMKSFCKKTCLMCKARSPVYCEGSKFGCCWDNKAALGPNGEGCLPCFDVYQITCPQFKGYCDRHSRNGRFIRYHCFKTCGRCAM</sequence>
<gene>
    <name evidence="5" type="primary">U-AITX-Oulsp57</name>
</gene>
<dbReference type="EMBL" id="LR535979">
    <property type="protein sequence ID" value="VFU02993.1"/>
    <property type="molecule type" value="mRNA"/>
</dbReference>
<feature type="domain" description="ShKT" evidence="4">
    <location>
        <begin position="92"/>
        <end position="130"/>
    </location>
</feature>
<keyword evidence="3" id="KW-0732">Signal</keyword>
<protein>
    <submittedName>
        <fullName evidence="5">mRNA</fullName>
    </submittedName>
</protein>
<feature type="signal peptide" evidence="3">
    <location>
        <begin position="1"/>
        <end position="23"/>
    </location>
</feature>